<evidence type="ECO:0000313" key="2">
    <source>
        <dbReference type="Proteomes" id="UP000315082"/>
    </source>
</evidence>
<reference evidence="1 2" key="1">
    <citation type="submission" date="2019-02" db="EMBL/GenBank/DDBJ databases">
        <title>Deep-cultivation of Planctomycetes and their phenomic and genomic characterization uncovers novel biology.</title>
        <authorList>
            <person name="Wiegand S."/>
            <person name="Jogler M."/>
            <person name="Boedeker C."/>
            <person name="Pinto D."/>
            <person name="Vollmers J."/>
            <person name="Rivas-Marin E."/>
            <person name="Kohn T."/>
            <person name="Peeters S.H."/>
            <person name="Heuer A."/>
            <person name="Rast P."/>
            <person name="Oberbeckmann S."/>
            <person name="Bunk B."/>
            <person name="Jeske O."/>
            <person name="Meyerdierks A."/>
            <person name="Storesund J.E."/>
            <person name="Kallscheuer N."/>
            <person name="Luecker S."/>
            <person name="Lage O.M."/>
            <person name="Pohl T."/>
            <person name="Merkel B.J."/>
            <person name="Hornburger P."/>
            <person name="Mueller R.-W."/>
            <person name="Bruemmer F."/>
            <person name="Labrenz M."/>
            <person name="Spormann A.M."/>
            <person name="Op den Camp H."/>
            <person name="Overmann J."/>
            <person name="Amann R."/>
            <person name="Jetten M.S.M."/>
            <person name="Mascher T."/>
            <person name="Medema M.H."/>
            <person name="Devos D.P."/>
            <person name="Kaster A.-K."/>
            <person name="Ovreas L."/>
            <person name="Rohde M."/>
            <person name="Galperin M.Y."/>
            <person name="Jogler C."/>
        </authorList>
    </citation>
    <scope>NUCLEOTIDE SEQUENCE [LARGE SCALE GENOMIC DNA]</scope>
    <source>
        <strain evidence="1 2">Poly24</strain>
    </source>
</reference>
<sequence length="214" mass="23719">MDDSQVVCRDPPAAGACLNSDAWQVAGVCELLGLKSLVRKTIGRELTQVPRHFCFLWGNRTPANLAGEGLRQITPRNRSIKRFRFPDLLQQSDRLNFRSQRRCRRCKTTCQSVAQSLHSYPTANRGELRCGGQDRGSVRYRSGADGVPLRSACCVDRVHRVRYRFLKPRWLVRLPVLSAPSYDGSACGQSNGSVAPPFEWGCALAAGSAAERLA</sequence>
<gene>
    <name evidence="1" type="ORF">Poly24_13100</name>
</gene>
<dbReference type="Proteomes" id="UP000315082">
    <property type="component" value="Chromosome"/>
</dbReference>
<protein>
    <submittedName>
        <fullName evidence="1">Uncharacterized protein</fullName>
    </submittedName>
</protein>
<evidence type="ECO:0000313" key="1">
    <source>
        <dbReference type="EMBL" id="QDV67609.1"/>
    </source>
</evidence>
<name>A0A518JPY5_9BACT</name>
<dbReference type="EMBL" id="CP036348">
    <property type="protein sequence ID" value="QDV67609.1"/>
    <property type="molecule type" value="Genomic_DNA"/>
</dbReference>
<accession>A0A518JPY5</accession>
<proteinExistence type="predicted"/>
<keyword evidence="2" id="KW-1185">Reference proteome</keyword>
<organism evidence="1 2">
    <name type="scientific">Rosistilla carotiformis</name>
    <dbReference type="NCBI Taxonomy" id="2528017"/>
    <lineage>
        <taxon>Bacteria</taxon>
        <taxon>Pseudomonadati</taxon>
        <taxon>Planctomycetota</taxon>
        <taxon>Planctomycetia</taxon>
        <taxon>Pirellulales</taxon>
        <taxon>Pirellulaceae</taxon>
        <taxon>Rosistilla</taxon>
    </lineage>
</organism>
<dbReference type="AlphaFoldDB" id="A0A518JPY5"/>
<dbReference type="KEGG" id="rcf:Poly24_13100"/>